<dbReference type="Proteomes" id="UP000182063">
    <property type="component" value="Chromosome"/>
</dbReference>
<dbReference type="Gene3D" id="3.40.91.30">
    <property type="match status" value="1"/>
</dbReference>
<evidence type="ECO:0000313" key="1">
    <source>
        <dbReference type="EMBL" id="API58496.1"/>
    </source>
</evidence>
<keyword evidence="2" id="KW-1185">Reference proteome</keyword>
<reference evidence="2" key="1">
    <citation type="submission" date="2016-11" db="EMBL/GenBank/DDBJ databases">
        <title>Complete Genome Sequence of alachlor-degrading Sphingomonas sp. strain JJ-A5.</title>
        <authorList>
            <person name="Lee H."/>
            <person name="Ka J.-O."/>
        </authorList>
    </citation>
    <scope>NUCLEOTIDE SEQUENCE [LARGE SCALE GENOMIC DNA]</scope>
    <source>
        <strain evidence="2">JJ-A5</strain>
    </source>
</reference>
<dbReference type="SUPFAM" id="SSF52980">
    <property type="entry name" value="Restriction endonuclease-like"/>
    <property type="match status" value="1"/>
</dbReference>
<dbReference type="GO" id="GO:0008833">
    <property type="term" value="F:deoxyribonuclease IV (phage-T4-induced) activity"/>
    <property type="evidence" value="ECO:0007669"/>
    <property type="project" value="InterPro"/>
</dbReference>
<dbReference type="CDD" id="cd22324">
    <property type="entry name" value="Endonuclease_I"/>
    <property type="match status" value="1"/>
</dbReference>
<accession>A0A1L3ZS87</accession>
<proteinExistence type="predicted"/>
<organism evidence="1 2">
    <name type="scientific">Tardibacter chloracetimidivorans</name>
    <dbReference type="NCBI Taxonomy" id="1921510"/>
    <lineage>
        <taxon>Bacteria</taxon>
        <taxon>Pseudomonadati</taxon>
        <taxon>Pseudomonadota</taxon>
        <taxon>Alphaproteobacteria</taxon>
        <taxon>Sphingomonadales</taxon>
        <taxon>Sphingomonadaceae</taxon>
        <taxon>Tardibacter</taxon>
    </lineage>
</organism>
<sequence length="112" mass="12979">MAKAPLVRRWTSNRAAGKAPRLANGYRSGLEAKIAKDLEERGVPYEYETMKVGYSIPERDAKYTPDFILPNGIIVEAKGIFDAEDRHKHVLVKKQHSHLERFPIMLHRIRRR</sequence>
<dbReference type="GO" id="GO:0015074">
    <property type="term" value="P:DNA integration"/>
    <property type="evidence" value="ECO:0007669"/>
    <property type="project" value="InterPro"/>
</dbReference>
<gene>
    <name evidence="1" type="ORF">BSL82_03570</name>
</gene>
<dbReference type="InterPro" id="IPR011335">
    <property type="entry name" value="Restrct_endonuc-II-like"/>
</dbReference>
<dbReference type="EMBL" id="CP018221">
    <property type="protein sequence ID" value="API58496.1"/>
    <property type="molecule type" value="Genomic_DNA"/>
</dbReference>
<dbReference type="GO" id="GO:0016032">
    <property type="term" value="P:viral process"/>
    <property type="evidence" value="ECO:0007669"/>
    <property type="project" value="InterPro"/>
</dbReference>
<name>A0A1L3ZS87_9SPHN</name>
<dbReference type="InterPro" id="IPR008029">
    <property type="entry name" value="Phage_T7_Gp3_endoDNaseI"/>
</dbReference>
<dbReference type="AlphaFoldDB" id="A0A1L3ZS87"/>
<evidence type="ECO:0008006" key="3">
    <source>
        <dbReference type="Google" id="ProtNLM"/>
    </source>
</evidence>
<dbReference type="KEGG" id="sphj:BSL82_03570"/>
<protein>
    <recommendedName>
        <fullName evidence="3">Endonuclease I</fullName>
    </recommendedName>
</protein>
<dbReference type="Pfam" id="PF05367">
    <property type="entry name" value="Phage_endo_I"/>
    <property type="match status" value="1"/>
</dbReference>
<evidence type="ECO:0000313" key="2">
    <source>
        <dbReference type="Proteomes" id="UP000182063"/>
    </source>
</evidence>